<dbReference type="EMBL" id="AEAH01000659">
    <property type="protein sequence ID" value="EGH30054.1"/>
    <property type="molecule type" value="Genomic_DNA"/>
</dbReference>
<sequence length="41" mass="4675">MQPWKSIYRSIQLNRMGLHAIIVWQIKLSGIAAVPAGIYHL</sequence>
<evidence type="ECO:0000313" key="2">
    <source>
        <dbReference type="EMBL" id="EGH30054.1"/>
    </source>
</evidence>
<protein>
    <submittedName>
        <fullName evidence="2">Uncharacterized protein</fullName>
    </submittedName>
</protein>
<keyword evidence="1" id="KW-0472">Membrane</keyword>
<evidence type="ECO:0000256" key="1">
    <source>
        <dbReference type="SAM" id="Phobius"/>
    </source>
</evidence>
<dbReference type="Proteomes" id="UP000004471">
    <property type="component" value="Unassembled WGS sequence"/>
</dbReference>
<evidence type="ECO:0000313" key="3">
    <source>
        <dbReference type="Proteomes" id="UP000004471"/>
    </source>
</evidence>
<organism evidence="2 3">
    <name type="scientific">Pseudomonas syringae pv. japonica str. M301072</name>
    <dbReference type="NCBI Taxonomy" id="629262"/>
    <lineage>
        <taxon>Bacteria</taxon>
        <taxon>Pseudomonadati</taxon>
        <taxon>Pseudomonadota</taxon>
        <taxon>Gammaproteobacteria</taxon>
        <taxon>Pseudomonadales</taxon>
        <taxon>Pseudomonadaceae</taxon>
        <taxon>Pseudomonas</taxon>
        <taxon>Pseudomonas syringae</taxon>
    </lineage>
</organism>
<proteinExistence type="predicted"/>
<comment type="caution">
    <text evidence="2">The sequence shown here is derived from an EMBL/GenBank/DDBJ whole genome shotgun (WGS) entry which is preliminary data.</text>
</comment>
<accession>F3FIL8</accession>
<reference evidence="2 3" key="1">
    <citation type="journal article" date="2011" name="PLoS Pathog.">
        <title>Dynamic evolution of pathogenicity revealed by sequencing and comparative genomics of 19 Pseudomonas syringae isolates.</title>
        <authorList>
            <person name="Baltrus D.A."/>
            <person name="Nishimura M.T."/>
            <person name="Romanchuk A."/>
            <person name="Chang J.H."/>
            <person name="Mukhtar M.S."/>
            <person name="Cherkis K."/>
            <person name="Roach J."/>
            <person name="Grant S.R."/>
            <person name="Jones C.D."/>
            <person name="Dangl J.L."/>
        </authorList>
    </citation>
    <scope>NUCLEOTIDE SEQUENCE [LARGE SCALE GENOMIC DNA]</scope>
    <source>
        <strain evidence="3">M301072PT</strain>
    </source>
</reference>
<feature type="transmembrane region" description="Helical" evidence="1">
    <location>
        <begin position="21"/>
        <end position="39"/>
    </location>
</feature>
<gene>
    <name evidence="2" type="ORF">PSYJA_14197</name>
</gene>
<keyword evidence="1" id="KW-1133">Transmembrane helix</keyword>
<keyword evidence="1" id="KW-0812">Transmembrane</keyword>
<dbReference type="HOGENOM" id="CLU_3275427_0_0_6"/>
<name>F3FIL8_PSESX</name>
<dbReference type="AlphaFoldDB" id="F3FIL8"/>